<reference evidence="6 7" key="1">
    <citation type="journal article" date="2016" name="Int. J. Syst. Evol. Microbiol.">
        <title>Labrenzia salina sp. nov., isolated from the rhizosphere of the halophyte Arthrocnemum macrostachyum.</title>
        <authorList>
            <person name="Camacho M."/>
            <person name="Redondo-Gomez S."/>
            <person name="Rodriguez-Llorente I."/>
            <person name="Rohde M."/>
            <person name="Sproer C."/>
            <person name="Schumann P."/>
            <person name="Klenk H.P."/>
            <person name="Montero-Calasanz M.D.C."/>
        </authorList>
    </citation>
    <scope>NUCLEOTIDE SEQUENCE [LARGE SCALE GENOMIC DNA]</scope>
    <source>
        <strain evidence="6 7">DSM 29163</strain>
    </source>
</reference>
<dbReference type="Pfam" id="PF04717">
    <property type="entry name" value="Phage_base_V"/>
    <property type="match status" value="1"/>
</dbReference>
<accession>A0ABT3R1U5</accession>
<dbReference type="Gene3D" id="2.40.50.230">
    <property type="entry name" value="Gp5 N-terminal domain"/>
    <property type="match status" value="1"/>
</dbReference>
<dbReference type="NCBIfam" id="TIGR01646">
    <property type="entry name" value="vgr_GE"/>
    <property type="match status" value="1"/>
</dbReference>
<dbReference type="Pfam" id="PF22178">
    <property type="entry name" value="Gp5_trimer_C"/>
    <property type="match status" value="1"/>
</dbReference>
<comment type="caution">
    <text evidence="6">The sequence shown here is derived from an EMBL/GenBank/DDBJ whole genome shotgun (WGS) entry which is preliminary data.</text>
</comment>
<keyword evidence="3" id="KW-0964">Secreted</keyword>
<dbReference type="RefSeq" id="WP_265967128.1">
    <property type="nucleotide sequence ID" value="NZ_JAPEVI010000003.1"/>
</dbReference>
<dbReference type="InterPro" id="IPR037026">
    <property type="entry name" value="Vgr_OB-fold_dom_sf"/>
</dbReference>
<evidence type="ECO:0000313" key="6">
    <source>
        <dbReference type="EMBL" id="MCX2722932.1"/>
    </source>
</evidence>
<dbReference type="EMBL" id="JAPEVI010000003">
    <property type="protein sequence ID" value="MCX2722932.1"/>
    <property type="molecule type" value="Genomic_DNA"/>
</dbReference>
<gene>
    <name evidence="6" type="primary">tssI</name>
    <name evidence="6" type="ORF">ON753_11180</name>
</gene>
<evidence type="ECO:0000259" key="5">
    <source>
        <dbReference type="Pfam" id="PF22178"/>
    </source>
</evidence>
<dbReference type="SUPFAM" id="SSF69255">
    <property type="entry name" value="gp5 N-terminal domain-like"/>
    <property type="match status" value="1"/>
</dbReference>
<dbReference type="InterPro" id="IPR050708">
    <property type="entry name" value="T6SS_VgrG/RHS"/>
</dbReference>
<keyword evidence="7" id="KW-1185">Reference proteome</keyword>
<feature type="domain" description="Gp5/Type VI secretion system Vgr C-terminal trimerisation" evidence="5">
    <location>
        <begin position="149"/>
        <end position="226"/>
    </location>
</feature>
<sequence length="287" mass="31264">MSCCPCKPPAHHRTVQKRQRGASGEAYTGTYDVLSTDIPFRTPASTRKPRIPGPQTAKVVGQGEIDVDEYGQIMVEFHWDRDKTQSRRVRVAQVWSGKKWGGIYIPRVGQEVIVQFLEGDPDNPIVIGTVYNAENMPPYSLPGEKNKAGIKSDSTTGGGGYNEFVLDDTKGQEEIGVHAQKDMNTVIENDETLHVKNNRDTKIDVNRTEKVGKNVTEDIGMVWKVKAGTMIQFECGASKITMTPASIKIESTIIDVAATGTLSAKGTMTSVTGNAILTLKGGLVLIN</sequence>
<dbReference type="SUPFAM" id="SSF69349">
    <property type="entry name" value="Phage fibre proteins"/>
    <property type="match status" value="1"/>
</dbReference>
<dbReference type="NCBIfam" id="TIGR03361">
    <property type="entry name" value="VI_Rhs_Vgr"/>
    <property type="match status" value="1"/>
</dbReference>
<feature type="domain" description="Gp5/Type VI secretion system Vgr protein OB-fold" evidence="4">
    <location>
        <begin position="66"/>
        <end position="131"/>
    </location>
</feature>
<evidence type="ECO:0000313" key="7">
    <source>
        <dbReference type="Proteomes" id="UP001300261"/>
    </source>
</evidence>
<comment type="similarity">
    <text evidence="2">Belongs to the VgrG protein family.</text>
</comment>
<dbReference type="InterPro" id="IPR006531">
    <property type="entry name" value="Gp5/Vgr_OB"/>
</dbReference>
<organism evidence="6 7">
    <name type="scientific">Roseibium salinum</name>
    <dbReference type="NCBI Taxonomy" id="1604349"/>
    <lineage>
        <taxon>Bacteria</taxon>
        <taxon>Pseudomonadati</taxon>
        <taxon>Pseudomonadota</taxon>
        <taxon>Alphaproteobacteria</taxon>
        <taxon>Hyphomicrobiales</taxon>
        <taxon>Stappiaceae</taxon>
        <taxon>Roseibium</taxon>
    </lineage>
</organism>
<dbReference type="PANTHER" id="PTHR32305">
    <property type="match status" value="1"/>
</dbReference>
<proteinExistence type="inferred from homology"/>
<dbReference type="PANTHER" id="PTHR32305:SF15">
    <property type="entry name" value="PROTEIN RHSA-RELATED"/>
    <property type="match status" value="1"/>
</dbReference>
<name>A0ABT3R1U5_9HYPH</name>
<dbReference type="InterPro" id="IPR006533">
    <property type="entry name" value="T6SS_Vgr_RhsGE"/>
</dbReference>
<evidence type="ECO:0000256" key="1">
    <source>
        <dbReference type="ARBA" id="ARBA00004613"/>
    </source>
</evidence>
<evidence type="ECO:0000259" key="4">
    <source>
        <dbReference type="Pfam" id="PF04717"/>
    </source>
</evidence>
<evidence type="ECO:0000256" key="2">
    <source>
        <dbReference type="ARBA" id="ARBA00005558"/>
    </source>
</evidence>
<dbReference type="InterPro" id="IPR054030">
    <property type="entry name" value="Gp5_Vgr_C"/>
</dbReference>
<evidence type="ECO:0000256" key="3">
    <source>
        <dbReference type="ARBA" id="ARBA00022525"/>
    </source>
</evidence>
<comment type="subcellular location">
    <subcellularLocation>
        <location evidence="1">Secreted</location>
    </subcellularLocation>
</comment>
<dbReference type="InterPro" id="IPR017847">
    <property type="entry name" value="T6SS_RhsGE_Vgr_subset"/>
</dbReference>
<dbReference type="Proteomes" id="UP001300261">
    <property type="component" value="Unassembled WGS sequence"/>
</dbReference>
<protein>
    <submittedName>
        <fullName evidence="6">Type VI secretion system tip protein TssI/VgrG</fullName>
    </submittedName>
</protein>